<dbReference type="Gene3D" id="2.30.42.10">
    <property type="match status" value="2"/>
</dbReference>
<evidence type="ECO:0000256" key="6">
    <source>
        <dbReference type="ARBA" id="ARBA00022670"/>
    </source>
</evidence>
<dbReference type="InterPro" id="IPR009003">
    <property type="entry name" value="Peptidase_S1_PA"/>
</dbReference>
<comment type="subcellular location">
    <subcellularLocation>
        <location evidence="2">Periplasm</location>
    </subcellularLocation>
</comment>
<dbReference type="FunFam" id="2.40.10.120:FF:000007">
    <property type="entry name" value="Periplasmic serine endoprotease DegP-like"/>
    <property type="match status" value="1"/>
</dbReference>
<feature type="active site" description="Charge relay system" evidence="14">
    <location>
        <position position="140"/>
    </location>
</feature>
<feature type="binding site" evidence="15">
    <location>
        <position position="170"/>
    </location>
    <ligand>
        <name>substrate</name>
    </ligand>
</feature>
<dbReference type="GO" id="GO:0006508">
    <property type="term" value="P:proteolysis"/>
    <property type="evidence" value="ECO:0007669"/>
    <property type="project" value="UniProtKB-KW"/>
</dbReference>
<name>A0A940MSG7_9PROT</name>
<keyword evidence="18" id="KW-1185">Reference proteome</keyword>
<dbReference type="Pfam" id="PF13365">
    <property type="entry name" value="Trypsin_2"/>
    <property type="match status" value="1"/>
</dbReference>
<accession>A0A940MSG7</accession>
<evidence type="ECO:0000256" key="15">
    <source>
        <dbReference type="PIRSR" id="PIRSR611782-2"/>
    </source>
</evidence>
<gene>
    <name evidence="17" type="ORF">J5Y10_10725</name>
</gene>
<evidence type="ECO:0000313" key="17">
    <source>
        <dbReference type="EMBL" id="MBP0493248.1"/>
    </source>
</evidence>
<evidence type="ECO:0000256" key="8">
    <source>
        <dbReference type="ARBA" id="ARBA00022737"/>
    </source>
</evidence>
<dbReference type="Pfam" id="PF13180">
    <property type="entry name" value="PDZ_2"/>
    <property type="match status" value="2"/>
</dbReference>
<feature type="active site" description="Charge relay system" evidence="14">
    <location>
        <position position="244"/>
    </location>
</feature>
<dbReference type="PROSITE" id="PS50106">
    <property type="entry name" value="PDZ"/>
    <property type="match status" value="2"/>
</dbReference>
<feature type="binding site" evidence="15">
    <location>
        <position position="140"/>
    </location>
    <ligand>
        <name>substrate</name>
    </ligand>
</feature>
<keyword evidence="6" id="KW-0645">Protease</keyword>
<evidence type="ECO:0000256" key="14">
    <source>
        <dbReference type="PIRSR" id="PIRSR611782-1"/>
    </source>
</evidence>
<evidence type="ECO:0000256" key="2">
    <source>
        <dbReference type="ARBA" id="ARBA00004418"/>
    </source>
</evidence>
<dbReference type="PANTHER" id="PTHR43343:SF3">
    <property type="entry name" value="PROTEASE DO-LIKE 8, CHLOROPLASTIC"/>
    <property type="match status" value="1"/>
</dbReference>
<dbReference type="PRINTS" id="PR00834">
    <property type="entry name" value="PROTEASES2C"/>
</dbReference>
<keyword evidence="7" id="KW-0732">Signal</keyword>
<dbReference type="Proteomes" id="UP000677537">
    <property type="component" value="Unassembled WGS sequence"/>
</dbReference>
<proteinExistence type="inferred from homology"/>
<evidence type="ECO:0000256" key="3">
    <source>
        <dbReference type="ARBA" id="ARBA00010541"/>
    </source>
</evidence>
<feature type="domain" description="PDZ" evidence="16">
    <location>
        <begin position="283"/>
        <end position="367"/>
    </location>
</feature>
<keyword evidence="9" id="KW-0574">Periplasm</keyword>
<dbReference type="InterPro" id="IPR001478">
    <property type="entry name" value="PDZ"/>
</dbReference>
<comment type="caution">
    <text evidence="17">The sequence shown here is derived from an EMBL/GenBank/DDBJ whole genome shotgun (WGS) entry which is preliminary data.</text>
</comment>
<dbReference type="InterPro" id="IPR011782">
    <property type="entry name" value="Pept_S1C_Do"/>
</dbReference>
<keyword evidence="12" id="KW-0346">Stress response</keyword>
<evidence type="ECO:0000256" key="11">
    <source>
        <dbReference type="ARBA" id="ARBA00022825"/>
    </source>
</evidence>
<evidence type="ECO:0000256" key="7">
    <source>
        <dbReference type="ARBA" id="ARBA00022729"/>
    </source>
</evidence>
<dbReference type="EC" id="3.4.21.107" evidence="4"/>
<keyword evidence="8" id="KW-0677">Repeat</keyword>
<dbReference type="GO" id="GO:0004252">
    <property type="term" value="F:serine-type endopeptidase activity"/>
    <property type="evidence" value="ECO:0007669"/>
    <property type="project" value="InterPro"/>
</dbReference>
<dbReference type="SUPFAM" id="SSF50156">
    <property type="entry name" value="PDZ domain-like"/>
    <property type="match status" value="2"/>
</dbReference>
<protein>
    <recommendedName>
        <fullName evidence="5">Probable periplasmic serine endoprotease DegP-like</fullName>
        <ecNumber evidence="4">3.4.21.107</ecNumber>
    </recommendedName>
    <alternativeName>
        <fullName evidence="13">Protease Do</fullName>
    </alternativeName>
</protein>
<dbReference type="GO" id="GO:0042597">
    <property type="term" value="C:periplasmic space"/>
    <property type="evidence" value="ECO:0007669"/>
    <property type="project" value="UniProtKB-SubCell"/>
</dbReference>
<dbReference type="Gene3D" id="2.40.10.120">
    <property type="match status" value="1"/>
</dbReference>
<evidence type="ECO:0000256" key="12">
    <source>
        <dbReference type="ARBA" id="ARBA00023016"/>
    </source>
</evidence>
<evidence type="ECO:0000256" key="1">
    <source>
        <dbReference type="ARBA" id="ARBA00001772"/>
    </source>
</evidence>
<dbReference type="InterPro" id="IPR036034">
    <property type="entry name" value="PDZ_sf"/>
</dbReference>
<dbReference type="NCBIfam" id="TIGR02037">
    <property type="entry name" value="degP_htrA_DO"/>
    <property type="match status" value="1"/>
</dbReference>
<evidence type="ECO:0000256" key="5">
    <source>
        <dbReference type="ARBA" id="ARBA00013958"/>
    </source>
</evidence>
<organism evidence="17 18">
    <name type="scientific">Roseomonas indoligenes</name>
    <dbReference type="NCBI Taxonomy" id="2820811"/>
    <lineage>
        <taxon>Bacteria</taxon>
        <taxon>Pseudomonadati</taxon>
        <taxon>Pseudomonadota</taxon>
        <taxon>Alphaproteobacteria</taxon>
        <taxon>Acetobacterales</taxon>
        <taxon>Roseomonadaceae</taxon>
        <taxon>Roseomonas</taxon>
    </lineage>
</organism>
<keyword evidence="10" id="KW-0378">Hydrolase</keyword>
<feature type="binding site" evidence="15">
    <location>
        <begin position="242"/>
        <end position="244"/>
    </location>
    <ligand>
        <name>substrate</name>
    </ligand>
</feature>
<dbReference type="InterPro" id="IPR001940">
    <property type="entry name" value="Peptidase_S1C"/>
</dbReference>
<sequence>MHAMTIPSNRRRRGAALGAMLLAGTALTGAAGWLTIPAFAEGPQPAAPAVAAPAVPLPGFGDLVARVRPAVVTITATERAQAENVNSPFPEGSQQDQMFRRYFGDQGGREEGGKPQARVQQALGSGFIVDADGHVVTNNHVVEGATQVKVTLDDGRELTAKIVGRDPRTDLALLKVEAGAPLPFLNLGNSDAARVGDWVVAVGNPYGLGGTVTAGILSARGRDIHSGPYDDFLQIDAPINRGNSGGPLFAQDGSVIGVNTAIFSPSGGSIGIGFAIPSNLVTTVVAQLKANGHVERGYLGATTQPVDPTMARALHLPKPEGALVAGVEENSPASRAGLRPGDVVTALGETPVHSPRDLARAVAALREGTSTSLTARRDGRETRLDVRLAALREGGDTARGGTEEARSRGRIGIGLATLQEAERAGLEVPRGTEGAVIASVRPDSPAGEAGLRPGDVITAVGGKAVKDPDGAVSAIREALSANDGAVALQLLRDGQRAFVAVEAPSGSRQG</sequence>
<evidence type="ECO:0000256" key="4">
    <source>
        <dbReference type="ARBA" id="ARBA00013035"/>
    </source>
</evidence>
<evidence type="ECO:0000313" key="18">
    <source>
        <dbReference type="Proteomes" id="UP000677537"/>
    </source>
</evidence>
<comment type="catalytic activity">
    <reaction evidence="1">
        <text>Acts on substrates that are at least partially unfolded. The cleavage site P1 residue is normally between a pair of hydrophobic residues, such as Val-|-Val.</text>
        <dbReference type="EC" id="3.4.21.107"/>
    </reaction>
</comment>
<dbReference type="SUPFAM" id="SSF50494">
    <property type="entry name" value="Trypsin-like serine proteases"/>
    <property type="match status" value="1"/>
</dbReference>
<evidence type="ECO:0000256" key="9">
    <source>
        <dbReference type="ARBA" id="ARBA00022764"/>
    </source>
</evidence>
<dbReference type="EMBL" id="JAGIZA010000005">
    <property type="protein sequence ID" value="MBP0493248.1"/>
    <property type="molecule type" value="Genomic_DNA"/>
</dbReference>
<feature type="domain" description="PDZ" evidence="16">
    <location>
        <begin position="412"/>
        <end position="494"/>
    </location>
</feature>
<feature type="active site" description="Charge relay system" evidence="14">
    <location>
        <position position="170"/>
    </location>
</feature>
<comment type="similarity">
    <text evidence="3">Belongs to the peptidase S1C family.</text>
</comment>
<dbReference type="InterPro" id="IPR051201">
    <property type="entry name" value="Chloro_Bact_Ser_Proteases"/>
</dbReference>
<dbReference type="SMART" id="SM00228">
    <property type="entry name" value="PDZ"/>
    <property type="match status" value="2"/>
</dbReference>
<reference evidence="17" key="1">
    <citation type="submission" date="2021-03" db="EMBL/GenBank/DDBJ databases">
        <authorList>
            <person name="So Y."/>
        </authorList>
    </citation>
    <scope>NUCLEOTIDE SEQUENCE</scope>
    <source>
        <strain evidence="17">SG15</strain>
    </source>
</reference>
<evidence type="ECO:0000256" key="13">
    <source>
        <dbReference type="ARBA" id="ARBA00032850"/>
    </source>
</evidence>
<evidence type="ECO:0000256" key="10">
    <source>
        <dbReference type="ARBA" id="ARBA00022801"/>
    </source>
</evidence>
<dbReference type="AlphaFoldDB" id="A0A940MSG7"/>
<dbReference type="CDD" id="cd06779">
    <property type="entry name" value="cpPDZ_Deg_HtrA-like"/>
    <property type="match status" value="1"/>
</dbReference>
<evidence type="ECO:0000259" key="16">
    <source>
        <dbReference type="PROSITE" id="PS50106"/>
    </source>
</evidence>
<keyword evidence="11" id="KW-0720">Serine protease</keyword>
<dbReference type="PANTHER" id="PTHR43343">
    <property type="entry name" value="PEPTIDASE S12"/>
    <property type="match status" value="1"/>
</dbReference>